<sequence length="257" mass="28696">METQLLFYKRAVPVSSEAHKDVSLRSGGKYGFAAEVNSVPLVAAEFRAAASDCTIVFAGQGKEVMPVVILGLRDKQNLYVEADGSWNGRYIPAFMRRYPFVFASGQDGKSFTLFIDEEYEGVNRDGEGEKLFDSRGERSMYLNQVLDFMREYQAQFTRTKAFCERLVDHDLLEPMHAQYTMPDGSPGRLAGFLAVNRDKLKALPDEVVRQMLATDELELLFVHLQSMNNLQPLLRKVAGSDPAEPATAPEAEAPLDA</sequence>
<reference evidence="2 3" key="1">
    <citation type="submission" date="2019-11" db="EMBL/GenBank/DDBJ databases">
        <title>Pseudooceanicola pacifica sp. nov., isolated from deep-sea sediment of the Pacific Ocean.</title>
        <authorList>
            <person name="Lyu L."/>
        </authorList>
    </citation>
    <scope>NUCLEOTIDE SEQUENCE [LARGE SCALE GENOMIC DNA]</scope>
    <source>
        <strain evidence="2 3">216_PA32_1</strain>
    </source>
</reference>
<feature type="region of interest" description="Disordered" evidence="1">
    <location>
        <begin position="238"/>
        <end position="257"/>
    </location>
</feature>
<dbReference type="AlphaFoldDB" id="A0A844W7J5"/>
<dbReference type="Pfam" id="PF07277">
    <property type="entry name" value="SapC"/>
    <property type="match status" value="1"/>
</dbReference>
<comment type="caution">
    <text evidence="2">The sequence shown here is derived from an EMBL/GenBank/DDBJ whole genome shotgun (WGS) entry which is preliminary data.</text>
</comment>
<gene>
    <name evidence="2" type="ORF">GLS40_12340</name>
</gene>
<name>A0A844W7J5_9RHOB</name>
<evidence type="ECO:0000313" key="2">
    <source>
        <dbReference type="EMBL" id="MWB78821.1"/>
    </source>
</evidence>
<proteinExistence type="predicted"/>
<feature type="compositionally biased region" description="Low complexity" evidence="1">
    <location>
        <begin position="242"/>
        <end position="257"/>
    </location>
</feature>
<evidence type="ECO:0000313" key="3">
    <source>
        <dbReference type="Proteomes" id="UP000443843"/>
    </source>
</evidence>
<accession>A0A844W7J5</accession>
<protein>
    <submittedName>
        <fullName evidence="2">Multidrug transporter</fullName>
    </submittedName>
</protein>
<evidence type="ECO:0000256" key="1">
    <source>
        <dbReference type="SAM" id="MobiDB-lite"/>
    </source>
</evidence>
<dbReference type="EMBL" id="WNXQ01000006">
    <property type="protein sequence ID" value="MWB78821.1"/>
    <property type="molecule type" value="Genomic_DNA"/>
</dbReference>
<organism evidence="2 3">
    <name type="scientific">Pseudooceanicola pacificus</name>
    <dbReference type="NCBI Taxonomy" id="2676438"/>
    <lineage>
        <taxon>Bacteria</taxon>
        <taxon>Pseudomonadati</taxon>
        <taxon>Pseudomonadota</taxon>
        <taxon>Alphaproteobacteria</taxon>
        <taxon>Rhodobacterales</taxon>
        <taxon>Paracoccaceae</taxon>
        <taxon>Pseudooceanicola</taxon>
    </lineage>
</organism>
<keyword evidence="3" id="KW-1185">Reference proteome</keyword>
<dbReference type="InterPro" id="IPR010836">
    <property type="entry name" value="SapC"/>
</dbReference>
<dbReference type="RefSeq" id="WP_160383035.1">
    <property type="nucleotide sequence ID" value="NZ_WNXQ01000006.1"/>
</dbReference>
<dbReference type="Proteomes" id="UP000443843">
    <property type="component" value="Unassembled WGS sequence"/>
</dbReference>